<name>A0A8X6Q319_NEPPI</name>
<sequence>MIELDRGHVVAVASIAGHQGVPYMTDY</sequence>
<dbReference type="AlphaFoldDB" id="A0A8X6Q319"/>
<proteinExistence type="predicted"/>
<feature type="non-terminal residue" evidence="1">
    <location>
        <position position="27"/>
    </location>
</feature>
<dbReference type="Proteomes" id="UP000887013">
    <property type="component" value="Unassembled WGS sequence"/>
</dbReference>
<reference evidence="1" key="1">
    <citation type="submission" date="2020-08" db="EMBL/GenBank/DDBJ databases">
        <title>Multicomponent nature underlies the extraordinary mechanical properties of spider dragline silk.</title>
        <authorList>
            <person name="Kono N."/>
            <person name="Nakamura H."/>
            <person name="Mori M."/>
            <person name="Yoshida Y."/>
            <person name="Ohtoshi R."/>
            <person name="Malay A.D."/>
            <person name="Moran D.A.P."/>
            <person name="Tomita M."/>
            <person name="Numata K."/>
            <person name="Arakawa K."/>
        </authorList>
    </citation>
    <scope>NUCLEOTIDE SEQUENCE</scope>
</reference>
<evidence type="ECO:0000313" key="1">
    <source>
        <dbReference type="EMBL" id="GFT99402.1"/>
    </source>
</evidence>
<gene>
    <name evidence="1" type="ORF">NPIL_340191</name>
</gene>
<protein>
    <submittedName>
        <fullName evidence="1">Uncharacterized protein</fullName>
    </submittedName>
</protein>
<dbReference type="EMBL" id="BMAW01026910">
    <property type="protein sequence ID" value="GFT99402.1"/>
    <property type="molecule type" value="Genomic_DNA"/>
</dbReference>
<accession>A0A8X6Q319</accession>
<organism evidence="1 2">
    <name type="scientific">Nephila pilipes</name>
    <name type="common">Giant wood spider</name>
    <name type="synonym">Nephila maculata</name>
    <dbReference type="NCBI Taxonomy" id="299642"/>
    <lineage>
        <taxon>Eukaryota</taxon>
        <taxon>Metazoa</taxon>
        <taxon>Ecdysozoa</taxon>
        <taxon>Arthropoda</taxon>
        <taxon>Chelicerata</taxon>
        <taxon>Arachnida</taxon>
        <taxon>Araneae</taxon>
        <taxon>Araneomorphae</taxon>
        <taxon>Entelegynae</taxon>
        <taxon>Araneoidea</taxon>
        <taxon>Nephilidae</taxon>
        <taxon>Nephila</taxon>
    </lineage>
</organism>
<keyword evidence="2" id="KW-1185">Reference proteome</keyword>
<comment type="caution">
    <text evidence="1">The sequence shown here is derived from an EMBL/GenBank/DDBJ whole genome shotgun (WGS) entry which is preliminary data.</text>
</comment>
<evidence type="ECO:0000313" key="2">
    <source>
        <dbReference type="Proteomes" id="UP000887013"/>
    </source>
</evidence>